<dbReference type="eggNOG" id="COG0697">
    <property type="taxonomic scope" value="Bacteria"/>
</dbReference>
<keyword evidence="1" id="KW-0812">Transmembrane</keyword>
<sequence length="109" mass="12012">MSWIVLTCFAAFCQAWRNAFQSKLSKQLNVIGVTLSRFLLASPLALLYLYGLYQWQPTGLPSFSAKSWGFIISAAVMQIVATALMVVLFKQKNFAVGAGLALQLALSQY</sequence>
<reference evidence="3" key="1">
    <citation type="journal article" date="2005" name="Science">
        <title>Life at depth: Photobacterium profundum genome sequence and expression analysis.</title>
        <authorList>
            <person name="Vezzi A."/>
            <person name="Campanaro S."/>
            <person name="D'Angelo M."/>
            <person name="Simonato F."/>
            <person name="Vitulo N."/>
            <person name="Lauro F.M."/>
            <person name="Cestaro A."/>
            <person name="Malacrida G."/>
            <person name="Simionati B."/>
            <person name="Cannata N."/>
            <person name="Romualdi C."/>
            <person name="Bartlett D.H."/>
            <person name="Valle G."/>
        </authorList>
    </citation>
    <scope>NUCLEOTIDE SEQUENCE [LARGE SCALE GENOMIC DNA]</scope>
    <source>
        <strain evidence="3">ATCC BAA-1253 / SS9</strain>
    </source>
</reference>
<protein>
    <recommendedName>
        <fullName evidence="4">EamA domain-containing protein</fullName>
    </recommendedName>
</protein>
<proteinExistence type="predicted"/>
<evidence type="ECO:0000313" key="3">
    <source>
        <dbReference type="Proteomes" id="UP000000593"/>
    </source>
</evidence>
<name>Q6LRL6_PHOPR</name>
<dbReference type="HOGENOM" id="CLU_2181441_0_0_6"/>
<evidence type="ECO:0000313" key="2">
    <source>
        <dbReference type="EMBL" id="CAG20060.1"/>
    </source>
</evidence>
<keyword evidence="1" id="KW-1133">Transmembrane helix</keyword>
<accession>Q6LRL6</accession>
<dbReference type="AlphaFoldDB" id="Q6LRL6"/>
<evidence type="ECO:0000256" key="1">
    <source>
        <dbReference type="SAM" id="Phobius"/>
    </source>
</evidence>
<gene>
    <name evidence="2" type="primary">SMC01729</name>
    <name evidence="2" type="ordered locus">PBPRA1649</name>
</gene>
<dbReference type="STRING" id="298386.PBPRA1649"/>
<organism evidence="2 3">
    <name type="scientific">Photobacterium profundum (strain SS9)</name>
    <dbReference type="NCBI Taxonomy" id="298386"/>
    <lineage>
        <taxon>Bacteria</taxon>
        <taxon>Pseudomonadati</taxon>
        <taxon>Pseudomonadota</taxon>
        <taxon>Gammaproteobacteria</taxon>
        <taxon>Vibrionales</taxon>
        <taxon>Vibrionaceae</taxon>
        <taxon>Photobacterium</taxon>
    </lineage>
</organism>
<keyword evidence="1" id="KW-0472">Membrane</keyword>
<keyword evidence="3" id="KW-1185">Reference proteome</keyword>
<dbReference type="KEGG" id="ppr:PBPRA1649"/>
<evidence type="ECO:0008006" key="4">
    <source>
        <dbReference type="Google" id="ProtNLM"/>
    </source>
</evidence>
<feature type="transmembrane region" description="Helical" evidence="1">
    <location>
        <begin position="67"/>
        <end position="89"/>
    </location>
</feature>
<dbReference type="EMBL" id="CR378668">
    <property type="protein sequence ID" value="CAG20060.1"/>
    <property type="molecule type" value="Genomic_DNA"/>
</dbReference>
<feature type="transmembrane region" description="Helical" evidence="1">
    <location>
        <begin position="35"/>
        <end position="55"/>
    </location>
</feature>
<dbReference type="Proteomes" id="UP000000593">
    <property type="component" value="Chromosome 1"/>
</dbReference>